<comment type="function">
    <text evidence="1">Catalyzes the reduction of fatty acyl-CoA to fatty alcohols.</text>
</comment>
<dbReference type="GO" id="GO:0006629">
    <property type="term" value="P:lipid metabolic process"/>
    <property type="evidence" value="ECO:0007669"/>
    <property type="project" value="UniProtKB-KW"/>
</dbReference>
<dbReference type="Pfam" id="PF07993">
    <property type="entry name" value="NAD_binding_4"/>
    <property type="match status" value="1"/>
</dbReference>
<dbReference type="AlphaFoldDB" id="A5BL57"/>
<dbReference type="InterPro" id="IPR026055">
    <property type="entry name" value="FAR"/>
</dbReference>
<proteinExistence type="inferred from homology"/>
<keyword evidence="1" id="KW-0521">NADP</keyword>
<comment type="catalytic activity">
    <reaction evidence="1">
        <text>a long-chain fatty acyl-CoA + 2 NADPH + 2 H(+) = a long-chain primary fatty alcohol + 2 NADP(+) + CoA</text>
        <dbReference type="Rhea" id="RHEA:52716"/>
        <dbReference type="ChEBI" id="CHEBI:15378"/>
        <dbReference type="ChEBI" id="CHEBI:57287"/>
        <dbReference type="ChEBI" id="CHEBI:57783"/>
        <dbReference type="ChEBI" id="CHEBI:58349"/>
        <dbReference type="ChEBI" id="CHEBI:77396"/>
        <dbReference type="ChEBI" id="CHEBI:83139"/>
        <dbReference type="EC" id="1.2.1.84"/>
    </reaction>
</comment>
<dbReference type="EMBL" id="AM463343">
    <property type="protein sequence ID" value="CAN83368.1"/>
    <property type="molecule type" value="Genomic_DNA"/>
</dbReference>
<dbReference type="Gene3D" id="3.40.50.720">
    <property type="entry name" value="NAD(P)-binding Rossmann-like Domain"/>
    <property type="match status" value="1"/>
</dbReference>
<feature type="domain" description="Thioester reductase (TE)" evidence="2">
    <location>
        <begin position="113"/>
        <end position="294"/>
    </location>
</feature>
<dbReference type="GO" id="GO:0102965">
    <property type="term" value="F:alcohol-forming long-chain fatty acyl-CoA reductase activity"/>
    <property type="evidence" value="ECO:0007669"/>
    <property type="project" value="UniProtKB-EC"/>
</dbReference>
<dbReference type="InterPro" id="IPR013120">
    <property type="entry name" value="FAR_NAD-bd"/>
</dbReference>
<keyword evidence="1" id="KW-0444">Lipid biosynthesis</keyword>
<dbReference type="PANTHER" id="PTHR11011:SF45">
    <property type="entry name" value="FATTY ACYL-COA REDUCTASE CG8306-RELATED"/>
    <property type="match status" value="1"/>
</dbReference>
<name>A5BL57_VITVI</name>
<comment type="similarity">
    <text evidence="1">Belongs to the fatty acyl-CoA reductase family.</text>
</comment>
<dbReference type="EC" id="1.2.1.84" evidence="1"/>
<sequence length="492" mass="55089">MMTSFFKTSVIELKAVQKSSHVHRNDHGYGTNITTSLWKRKHTGIFCCQSGESDRALMQQSKTQKVRALKEMAVSTTTTTPNTSITNGLGILQFLAGKTYFITGATGLLAKDFMLSKLAPVVGNLCESDLGIDANLISEIAEEVDVIINSAANTNFEERYDVSLHANTIGPCRLMDFAKKYCKNLRVFLHVSTAYVNGERKGMITEKPFYMGESIAREKVASELLPLSYPALDVDDEIEIALDSKVAFEGNLEDQKMKELGLERASIHGWHNPYEFTKAMGEMMINSMRGDIPLIPVDMVVNAIIAAMAKHGIAGKPGIKVYHVGSSAVNLLPLGDLFKYSYEHFICSPINMDTEGKTTDMKEMKFFSSMDDFSSHMQTEIVQQRRLAISGNNASQRLERKCKMIVEHAINLARVYQPHMFFRGRYGSSKAVEGTTSFWILFDDGSGRENESVLISNDVIRLNRHLAFGFIPFYLRDHTLWLLGLMSLRPII</sequence>
<dbReference type="PANTHER" id="PTHR11011">
    <property type="entry name" value="MALE STERILITY PROTEIN 2-RELATED"/>
    <property type="match status" value="1"/>
</dbReference>
<accession>A5BL57</accession>
<gene>
    <name evidence="3" type="ORF">VITISV_011462</name>
</gene>
<keyword evidence="1" id="KW-0443">Lipid metabolism</keyword>
<dbReference type="GO" id="GO:0080019">
    <property type="term" value="F:alcohol-forming very long-chain fatty acyl-CoA reductase activity"/>
    <property type="evidence" value="ECO:0007669"/>
    <property type="project" value="InterPro"/>
</dbReference>
<protein>
    <recommendedName>
        <fullName evidence="1">Fatty acyl-CoA reductase</fullName>
        <ecNumber evidence="1">1.2.1.84</ecNumber>
    </recommendedName>
</protein>
<dbReference type="SUPFAM" id="SSF51735">
    <property type="entry name" value="NAD(P)-binding Rossmann-fold domains"/>
    <property type="match status" value="1"/>
</dbReference>
<evidence type="ECO:0000259" key="2">
    <source>
        <dbReference type="Pfam" id="PF07993"/>
    </source>
</evidence>
<dbReference type="InterPro" id="IPR036291">
    <property type="entry name" value="NAD(P)-bd_dom_sf"/>
</dbReference>
<evidence type="ECO:0000313" key="3">
    <source>
        <dbReference type="EMBL" id="CAN83368.1"/>
    </source>
</evidence>
<organism evidence="3">
    <name type="scientific">Vitis vinifera</name>
    <name type="common">Grape</name>
    <dbReference type="NCBI Taxonomy" id="29760"/>
    <lineage>
        <taxon>Eukaryota</taxon>
        <taxon>Viridiplantae</taxon>
        <taxon>Streptophyta</taxon>
        <taxon>Embryophyta</taxon>
        <taxon>Tracheophyta</taxon>
        <taxon>Spermatophyta</taxon>
        <taxon>Magnoliopsida</taxon>
        <taxon>eudicotyledons</taxon>
        <taxon>Gunneridae</taxon>
        <taxon>Pentapetalae</taxon>
        <taxon>rosids</taxon>
        <taxon>Vitales</taxon>
        <taxon>Vitaceae</taxon>
        <taxon>Viteae</taxon>
        <taxon>Vitis</taxon>
    </lineage>
</organism>
<keyword evidence="1" id="KW-0560">Oxidoreductase</keyword>
<reference evidence="3" key="1">
    <citation type="journal article" date="2007" name="PLoS ONE">
        <title>The first genome sequence of an elite grapevine cultivar (Pinot noir Vitis vinifera L.): coping with a highly heterozygous genome.</title>
        <authorList>
            <person name="Velasco R."/>
            <person name="Zharkikh A."/>
            <person name="Troggio M."/>
            <person name="Cartwright D.A."/>
            <person name="Cestaro A."/>
            <person name="Pruss D."/>
            <person name="Pindo M."/>
            <person name="FitzGerald L.M."/>
            <person name="Vezzulli S."/>
            <person name="Reid J."/>
            <person name="Malacarne G."/>
            <person name="Iliev D."/>
            <person name="Coppola G."/>
            <person name="Wardell B."/>
            <person name="Micheletti D."/>
            <person name="Macalma T."/>
            <person name="Facci M."/>
            <person name="Mitchell J.T."/>
            <person name="Perazzolli M."/>
            <person name="Eldredge G."/>
            <person name="Gatto P."/>
            <person name="Oyzerski R."/>
            <person name="Moretto M."/>
            <person name="Gutin N."/>
            <person name="Stefanini M."/>
            <person name="Chen Y."/>
            <person name="Segala C."/>
            <person name="Davenport C."/>
            <person name="Dematte L."/>
            <person name="Mraz A."/>
            <person name="Battilana J."/>
            <person name="Stormo K."/>
            <person name="Costa F."/>
            <person name="Tao Q."/>
            <person name="Si-Ammour A."/>
            <person name="Harkins T."/>
            <person name="Lackey A."/>
            <person name="Perbost C."/>
            <person name="Taillon B."/>
            <person name="Stella A."/>
            <person name="Solovyev V."/>
            <person name="Fawcett J.A."/>
            <person name="Sterck L."/>
            <person name="Vandepoele K."/>
            <person name="Grando S.M."/>
            <person name="Toppo S."/>
            <person name="Moser C."/>
            <person name="Lanchbury J."/>
            <person name="Bogden R."/>
            <person name="Skolnick M."/>
            <person name="Sgaramella V."/>
            <person name="Bhatnagar S.K."/>
            <person name="Fontana P."/>
            <person name="Gutin A."/>
            <person name="Van de Peer Y."/>
            <person name="Salamini F."/>
            <person name="Viola R."/>
        </authorList>
    </citation>
    <scope>NUCLEOTIDE SEQUENCE</scope>
</reference>
<evidence type="ECO:0000256" key="1">
    <source>
        <dbReference type="RuleBase" id="RU363097"/>
    </source>
</evidence>